<keyword evidence="4" id="KW-1185">Reference proteome</keyword>
<sequence>MPLAALRHVAHRGDPHAALTSTALTLCAKARWVQRGWEVWHAMAPGERSVVDYSIMIDLCARSQRSINAEQLFQSMREAGVKPNLITYNSLLKAYATTSQPERALEVFEGIPRDVLDAAGEKTRQASYGTVMSAFARCGDYAGTYKVFMRMLEDGARPNLMHYTAMLTSCARDGDGTTADGVFASMLAAGVQPDVPAYAQGGQDHTGGEFSLTGGVEYIVGPCQETPCLPLGCPGFLGFRGFCCGRRG</sequence>
<dbReference type="NCBIfam" id="TIGR00756">
    <property type="entry name" value="PPR"/>
    <property type="match status" value="4"/>
</dbReference>
<gene>
    <name evidence="3" type="ORF">PCOR1329_LOCUS82616</name>
</gene>
<feature type="non-terminal residue" evidence="3">
    <location>
        <position position="248"/>
    </location>
</feature>
<protein>
    <recommendedName>
        <fullName evidence="5">Pentacotripeptide-repeat region of PRORP domain-containing protein</fullName>
    </recommendedName>
</protein>
<feature type="repeat" description="PPR" evidence="2">
    <location>
        <begin position="159"/>
        <end position="193"/>
    </location>
</feature>
<dbReference type="PANTHER" id="PTHR47447:SF17">
    <property type="entry name" value="OS12G0638900 PROTEIN"/>
    <property type="match status" value="1"/>
</dbReference>
<feature type="repeat" description="PPR" evidence="2">
    <location>
        <begin position="124"/>
        <end position="158"/>
    </location>
</feature>
<feature type="repeat" description="PPR" evidence="2">
    <location>
        <begin position="49"/>
        <end position="83"/>
    </location>
</feature>
<comment type="caution">
    <text evidence="3">The sequence shown here is derived from an EMBL/GenBank/DDBJ whole genome shotgun (WGS) entry which is preliminary data.</text>
</comment>
<evidence type="ECO:0000256" key="1">
    <source>
        <dbReference type="ARBA" id="ARBA00022737"/>
    </source>
</evidence>
<evidence type="ECO:0008006" key="5">
    <source>
        <dbReference type="Google" id="ProtNLM"/>
    </source>
</evidence>
<name>A0ABN9Y6P2_9DINO</name>
<dbReference type="Gene3D" id="1.25.40.10">
    <property type="entry name" value="Tetratricopeptide repeat domain"/>
    <property type="match status" value="2"/>
</dbReference>
<dbReference type="InterPro" id="IPR011990">
    <property type="entry name" value="TPR-like_helical_dom_sf"/>
</dbReference>
<dbReference type="PROSITE" id="PS51375">
    <property type="entry name" value="PPR"/>
    <property type="match status" value="4"/>
</dbReference>
<proteinExistence type="predicted"/>
<dbReference type="Pfam" id="PF13812">
    <property type="entry name" value="PPR_3"/>
    <property type="match status" value="2"/>
</dbReference>
<feature type="repeat" description="PPR" evidence="2">
    <location>
        <begin position="84"/>
        <end position="118"/>
    </location>
</feature>
<evidence type="ECO:0000313" key="3">
    <source>
        <dbReference type="EMBL" id="CAK0907654.1"/>
    </source>
</evidence>
<reference evidence="3" key="1">
    <citation type="submission" date="2023-10" db="EMBL/GenBank/DDBJ databases">
        <authorList>
            <person name="Chen Y."/>
            <person name="Shah S."/>
            <person name="Dougan E. K."/>
            <person name="Thang M."/>
            <person name="Chan C."/>
        </authorList>
    </citation>
    <scope>NUCLEOTIDE SEQUENCE [LARGE SCALE GENOMIC DNA]</scope>
</reference>
<evidence type="ECO:0000313" key="4">
    <source>
        <dbReference type="Proteomes" id="UP001189429"/>
    </source>
</evidence>
<evidence type="ECO:0000256" key="2">
    <source>
        <dbReference type="PROSITE-ProRule" id="PRU00708"/>
    </source>
</evidence>
<dbReference type="Proteomes" id="UP001189429">
    <property type="component" value="Unassembled WGS sequence"/>
</dbReference>
<keyword evidence="1" id="KW-0677">Repeat</keyword>
<dbReference type="EMBL" id="CAUYUJ010021902">
    <property type="protein sequence ID" value="CAK0907654.1"/>
    <property type="molecule type" value="Genomic_DNA"/>
</dbReference>
<organism evidence="3 4">
    <name type="scientific">Prorocentrum cordatum</name>
    <dbReference type="NCBI Taxonomy" id="2364126"/>
    <lineage>
        <taxon>Eukaryota</taxon>
        <taxon>Sar</taxon>
        <taxon>Alveolata</taxon>
        <taxon>Dinophyceae</taxon>
        <taxon>Prorocentrales</taxon>
        <taxon>Prorocentraceae</taxon>
        <taxon>Prorocentrum</taxon>
    </lineage>
</organism>
<dbReference type="InterPro" id="IPR002885">
    <property type="entry name" value="PPR_rpt"/>
</dbReference>
<accession>A0ABN9Y6P2</accession>
<dbReference type="PANTHER" id="PTHR47447">
    <property type="entry name" value="OS03G0856100 PROTEIN"/>
    <property type="match status" value="1"/>
</dbReference>